<gene>
    <name evidence="2" type="ORF">RhiXN_10810</name>
</gene>
<dbReference type="EMBL" id="CP059671">
    <property type="protein sequence ID" value="QRW25733.1"/>
    <property type="molecule type" value="Genomic_DNA"/>
</dbReference>
<sequence length="821" mass="91758">MDYCNDFFALALMLNVARNCPPRRSLFHTPNSDLNLIEELWQDTYQLLQKQGSAFWESTIAEHAKSLARELIYRASRYQIVFLLGSRSGRTDWLSVSASTISRIEVLAGNKKLTDPKLWDEAWNSAWKKNWNNAWKEFGPTTQLRNSGRIQAVTGIAGGTTISMNGRAHSRVVGRIPIKLVLSQSSSDMVNAILGRDDNSHSSFARDEGEVPHPPGANTPPSFARDRESSYGPIYRSAIEPLISNTFRPSNQVANPYINHIHAVSKLSRGVSWIGSSCVLSGSGAHEIWATPQESAIEAAWTVAWPEGERLGREAATSVESVTSNPRSSQSGAKPRRHTMHPSVVGVILATKAVAHLAIRTTRLVHTVVDRDQQVLSNSASNIPSSTTLREQVPRELDRTSHMVNSPIRESPRFGKSVPVLLSSTPSKTLVSGSSSGEMDPTALNTGLRSISEVSSQVHLPTTSKAAPNMSPVTISGVMSEPFAIPEPEQATVGHTRNSYPSTRPSSSATTRQRSESARRVLRRHVIPRLSDAQRNSQLEDAFVGKTKEKTYQEKKDNARQTASNKAELNRQLAHEQLSKVDPTKQAEQAWEQMMSVSGTDQFRQNLNVLAKQEWDKVTEKCRKAPFLAPVTCSSRWEESYAENWAKTWKGTWGAAWETCWDQAFKEAIVRGIEFGVEDALDSALGLKRRTYEQLRSGESYSKLKDVLGSKSPPEILEQVYQWMRELAYLSESLNHIIPTLRDDCMEIMVFKKFKTRAIVTFVTNLGVTETEPTPTRMSHFELQTWLTKEYIPWRVDNDDQILNVFLQGIAEVWDLVSELS</sequence>
<dbReference type="RefSeq" id="XP_043185970.1">
    <property type="nucleotide sequence ID" value="XM_043330625.1"/>
</dbReference>
<reference evidence="2" key="1">
    <citation type="submission" date="2020-05" db="EMBL/GenBank/DDBJ databases">
        <title>Evolutionary and genomic comparisons of hybrid uninucleate and nonhybrid Rhizoctonia fungi.</title>
        <authorList>
            <person name="Li C."/>
            <person name="Chen X."/>
        </authorList>
    </citation>
    <scope>NUCLEOTIDE SEQUENCE</scope>
    <source>
        <strain evidence="2">AG-1 IA</strain>
    </source>
</reference>
<feature type="compositionally biased region" description="Low complexity" evidence="1">
    <location>
        <begin position="496"/>
        <end position="512"/>
    </location>
</feature>
<organism evidence="2 3">
    <name type="scientific">Rhizoctonia solani</name>
    <dbReference type="NCBI Taxonomy" id="456999"/>
    <lineage>
        <taxon>Eukaryota</taxon>
        <taxon>Fungi</taxon>
        <taxon>Dikarya</taxon>
        <taxon>Basidiomycota</taxon>
        <taxon>Agaricomycotina</taxon>
        <taxon>Agaricomycetes</taxon>
        <taxon>Cantharellales</taxon>
        <taxon>Ceratobasidiaceae</taxon>
        <taxon>Rhizoctonia</taxon>
    </lineage>
</organism>
<evidence type="ECO:0000313" key="2">
    <source>
        <dbReference type="EMBL" id="QRW25733.1"/>
    </source>
</evidence>
<dbReference type="KEGG" id="rsx:RhiXN_10810"/>
<feature type="region of interest" description="Disordered" evidence="1">
    <location>
        <begin position="314"/>
        <end position="340"/>
    </location>
</feature>
<dbReference type="Proteomes" id="UP000650533">
    <property type="component" value="Chromosome 14"/>
</dbReference>
<feature type="compositionally biased region" description="Basic and acidic residues" evidence="1">
    <location>
        <begin position="546"/>
        <end position="559"/>
    </location>
</feature>
<name>A0A8H8P8G6_9AGAM</name>
<protein>
    <submittedName>
        <fullName evidence="2">Tuberin</fullName>
    </submittedName>
</protein>
<evidence type="ECO:0000256" key="1">
    <source>
        <dbReference type="SAM" id="MobiDB-lite"/>
    </source>
</evidence>
<proteinExistence type="predicted"/>
<dbReference type="GeneID" id="67033088"/>
<feature type="compositionally biased region" description="Polar residues" evidence="1">
    <location>
        <begin position="318"/>
        <end position="332"/>
    </location>
</feature>
<feature type="compositionally biased region" description="Basic and acidic residues" evidence="1">
    <location>
        <begin position="198"/>
        <end position="211"/>
    </location>
</feature>
<evidence type="ECO:0000313" key="3">
    <source>
        <dbReference type="Proteomes" id="UP000650533"/>
    </source>
</evidence>
<feature type="region of interest" description="Disordered" evidence="1">
    <location>
        <begin position="490"/>
        <end position="568"/>
    </location>
</feature>
<feature type="region of interest" description="Disordered" evidence="1">
    <location>
        <begin position="198"/>
        <end position="228"/>
    </location>
</feature>
<accession>A0A8H8P8G6</accession>
<dbReference type="AlphaFoldDB" id="A0A8H8P8G6"/>